<evidence type="ECO:0000256" key="3">
    <source>
        <dbReference type="ARBA" id="ARBA00022833"/>
    </source>
</evidence>
<keyword evidence="6" id="KW-1185">Reference proteome</keyword>
<evidence type="ECO:0000259" key="4">
    <source>
        <dbReference type="PROSITE" id="PS51266"/>
    </source>
</evidence>
<name>A0A939MJ00_9MICO</name>
<dbReference type="GO" id="GO:0008270">
    <property type="term" value="F:zinc ion binding"/>
    <property type="evidence" value="ECO:0007669"/>
    <property type="project" value="UniProtKB-KW"/>
</dbReference>
<dbReference type="Proteomes" id="UP000664382">
    <property type="component" value="Unassembled WGS sequence"/>
</dbReference>
<dbReference type="AlphaFoldDB" id="A0A939MJ00"/>
<protein>
    <recommendedName>
        <fullName evidence="4">CHY-type domain-containing protein</fullName>
    </recommendedName>
</protein>
<proteinExistence type="predicted"/>
<evidence type="ECO:0000313" key="6">
    <source>
        <dbReference type="Proteomes" id="UP000664382"/>
    </source>
</evidence>
<evidence type="ECO:0000256" key="2">
    <source>
        <dbReference type="ARBA" id="ARBA00022771"/>
    </source>
</evidence>
<dbReference type="InterPro" id="IPR052604">
    <property type="entry name" value="Mito_Tim_assembly_helper"/>
</dbReference>
<dbReference type="InterPro" id="IPR037274">
    <property type="entry name" value="Znf_CHY_sf"/>
</dbReference>
<gene>
    <name evidence="5" type="ORF">J4H92_05780</name>
</gene>
<feature type="domain" description="CHY-type" evidence="4">
    <location>
        <begin position="19"/>
        <end position="99"/>
    </location>
</feature>
<dbReference type="SUPFAM" id="SSF161219">
    <property type="entry name" value="CHY zinc finger-like"/>
    <property type="match status" value="1"/>
</dbReference>
<dbReference type="GO" id="GO:0045041">
    <property type="term" value="P:protein import into mitochondrial intermembrane space"/>
    <property type="evidence" value="ECO:0007669"/>
    <property type="project" value="TreeGrafter"/>
</dbReference>
<dbReference type="RefSeq" id="WP_208097054.1">
    <property type="nucleotide sequence ID" value="NZ_JAGDYM010000005.1"/>
</dbReference>
<dbReference type="PIRSF" id="PIRSF017292">
    <property type="entry name" value="UCP017292_Znf_CHY"/>
    <property type="match status" value="1"/>
</dbReference>
<accession>A0A939MJ00</accession>
<dbReference type="PROSITE" id="PS51266">
    <property type="entry name" value="ZF_CHY"/>
    <property type="match status" value="1"/>
</dbReference>
<keyword evidence="3" id="KW-0862">Zinc</keyword>
<dbReference type="PANTHER" id="PTHR28082:SF1">
    <property type="entry name" value="HELPER OF TIM PROTEIN 13"/>
    <property type="match status" value="1"/>
</dbReference>
<dbReference type="PANTHER" id="PTHR28082">
    <property type="entry name" value="ZINC FINGER PROTEIN"/>
    <property type="match status" value="1"/>
</dbReference>
<organism evidence="5 6">
    <name type="scientific">Leucobacter weissii</name>
    <dbReference type="NCBI Taxonomy" id="1983706"/>
    <lineage>
        <taxon>Bacteria</taxon>
        <taxon>Bacillati</taxon>
        <taxon>Actinomycetota</taxon>
        <taxon>Actinomycetes</taxon>
        <taxon>Micrococcales</taxon>
        <taxon>Microbacteriaceae</taxon>
        <taxon>Leucobacter</taxon>
    </lineage>
</organism>
<dbReference type="InterPro" id="IPR008913">
    <property type="entry name" value="Znf_CHY"/>
</dbReference>
<evidence type="ECO:0000313" key="5">
    <source>
        <dbReference type="EMBL" id="MBO1901456.1"/>
    </source>
</evidence>
<dbReference type="EMBL" id="JAGDYM010000005">
    <property type="protein sequence ID" value="MBO1901456.1"/>
    <property type="molecule type" value="Genomic_DNA"/>
</dbReference>
<dbReference type="Pfam" id="PF05495">
    <property type="entry name" value="zf-CHY"/>
    <property type="match status" value="1"/>
</dbReference>
<comment type="caution">
    <text evidence="5">The sequence shown here is derived from an EMBL/GenBank/DDBJ whole genome shotgun (WGS) entry which is preliminary data.</text>
</comment>
<sequence>MTTAAAPASGATPRILGSPVDSETRCTHYRSELDVVALKFKCCGEYYPCFACHEESSGHPIARWESADLRRLAVLCGVCRTELRIEEYLSAEDCPSCTARFNPGCRLHHRIYFDFDTEAP</sequence>
<dbReference type="InterPro" id="IPR016694">
    <property type="entry name" value="UCP017292"/>
</dbReference>
<reference evidence="5" key="1">
    <citation type="submission" date="2021-03" db="EMBL/GenBank/DDBJ databases">
        <title>Leucobacter chromiisoli sp. nov., isolated from chromium-containing soil of chemical plant.</title>
        <authorList>
            <person name="Xu Z."/>
        </authorList>
    </citation>
    <scope>NUCLEOTIDE SEQUENCE</scope>
    <source>
        <strain evidence="5">S27</strain>
    </source>
</reference>
<keyword evidence="1" id="KW-0479">Metal-binding</keyword>
<evidence type="ECO:0000256" key="1">
    <source>
        <dbReference type="ARBA" id="ARBA00022723"/>
    </source>
</evidence>
<keyword evidence="2" id="KW-0863">Zinc-finger</keyword>